<accession>A0ABV9GR95</accession>
<dbReference type="RefSeq" id="WP_376846522.1">
    <property type="nucleotide sequence ID" value="NZ_JBHSFW010000008.1"/>
</dbReference>
<organism evidence="3 4">
    <name type="scientific">Camelliibacillus cellulosilyticus</name>
    <dbReference type="NCBI Taxonomy" id="2174486"/>
    <lineage>
        <taxon>Bacteria</taxon>
        <taxon>Bacillati</taxon>
        <taxon>Bacillota</taxon>
        <taxon>Bacilli</taxon>
        <taxon>Bacillales</taxon>
        <taxon>Sporolactobacillaceae</taxon>
        <taxon>Camelliibacillus</taxon>
    </lineage>
</organism>
<evidence type="ECO:0000313" key="4">
    <source>
        <dbReference type="Proteomes" id="UP001596022"/>
    </source>
</evidence>
<dbReference type="Pfam" id="PF00753">
    <property type="entry name" value="Lactamase_B"/>
    <property type="match status" value="1"/>
</dbReference>
<reference evidence="4" key="1">
    <citation type="journal article" date="2019" name="Int. J. Syst. Evol. Microbiol.">
        <title>The Global Catalogue of Microorganisms (GCM) 10K type strain sequencing project: providing services to taxonomists for standard genome sequencing and annotation.</title>
        <authorList>
            <consortium name="The Broad Institute Genomics Platform"/>
            <consortium name="The Broad Institute Genome Sequencing Center for Infectious Disease"/>
            <person name="Wu L."/>
            <person name="Ma J."/>
        </authorList>
    </citation>
    <scope>NUCLEOTIDE SEQUENCE [LARGE SCALE GENOMIC DNA]</scope>
    <source>
        <strain evidence="4">CGMCC 1.16306</strain>
    </source>
</reference>
<dbReference type="Proteomes" id="UP001596022">
    <property type="component" value="Unassembled WGS sequence"/>
</dbReference>
<gene>
    <name evidence="3" type="ORF">ACFO4N_11945</name>
</gene>
<protein>
    <submittedName>
        <fullName evidence="3">MBL fold metallo-hydrolase</fullName>
    </submittedName>
</protein>
<dbReference type="PANTHER" id="PTHR42951:SF9">
    <property type="entry name" value="METAL-DEPENDENT HYDROLASE"/>
    <property type="match status" value="1"/>
</dbReference>
<sequence length="237" mass="26212">MHQKKAKFLHQLTFKQFIFQVNCFLIEEETELTLIDAANPGSSQRILDTAKQIGKPITKLIFTHCHTDHIGSLDELKEALPNTAVMFPKRELKILEGNTEHEDGEPPSPIRRVSYPKNLKTKPDKLLVDNDRIGPLLAITSPGHTAGSMSFFDTRDGALIVGDAFQTLGGVAVSGKFKARYPFPALANWNKQASLASAQKLRKLSPTLLAVGHGDALHQPLVEMDDAITQAQKWALR</sequence>
<dbReference type="EMBL" id="JBHSFW010000008">
    <property type="protein sequence ID" value="MFC4619426.1"/>
    <property type="molecule type" value="Genomic_DNA"/>
</dbReference>
<evidence type="ECO:0000256" key="1">
    <source>
        <dbReference type="SAM" id="MobiDB-lite"/>
    </source>
</evidence>
<feature type="region of interest" description="Disordered" evidence="1">
    <location>
        <begin position="96"/>
        <end position="116"/>
    </location>
</feature>
<dbReference type="InterPro" id="IPR001279">
    <property type="entry name" value="Metallo-B-lactamas"/>
</dbReference>
<dbReference type="InterPro" id="IPR036866">
    <property type="entry name" value="RibonucZ/Hydroxyglut_hydro"/>
</dbReference>
<dbReference type="InterPro" id="IPR050855">
    <property type="entry name" value="NDM-1-like"/>
</dbReference>
<feature type="domain" description="Metallo-beta-lactamase" evidence="2">
    <location>
        <begin position="20"/>
        <end position="213"/>
    </location>
</feature>
<dbReference type="PANTHER" id="PTHR42951">
    <property type="entry name" value="METALLO-BETA-LACTAMASE DOMAIN-CONTAINING"/>
    <property type="match status" value="1"/>
</dbReference>
<dbReference type="SMART" id="SM00849">
    <property type="entry name" value="Lactamase_B"/>
    <property type="match status" value="1"/>
</dbReference>
<keyword evidence="4" id="KW-1185">Reference proteome</keyword>
<dbReference type="Gene3D" id="3.60.15.10">
    <property type="entry name" value="Ribonuclease Z/Hydroxyacylglutathione hydrolase-like"/>
    <property type="match status" value="1"/>
</dbReference>
<comment type="caution">
    <text evidence="3">The sequence shown here is derived from an EMBL/GenBank/DDBJ whole genome shotgun (WGS) entry which is preliminary data.</text>
</comment>
<name>A0ABV9GR95_9BACL</name>
<evidence type="ECO:0000313" key="3">
    <source>
        <dbReference type="EMBL" id="MFC4619426.1"/>
    </source>
</evidence>
<dbReference type="CDD" id="cd07721">
    <property type="entry name" value="yflN-like_MBL-fold"/>
    <property type="match status" value="1"/>
</dbReference>
<dbReference type="SUPFAM" id="SSF56281">
    <property type="entry name" value="Metallo-hydrolase/oxidoreductase"/>
    <property type="match status" value="1"/>
</dbReference>
<proteinExistence type="predicted"/>
<evidence type="ECO:0000259" key="2">
    <source>
        <dbReference type="SMART" id="SM00849"/>
    </source>
</evidence>